<evidence type="ECO:0000313" key="1">
    <source>
        <dbReference type="EMBL" id="PPQ85669.1"/>
    </source>
</evidence>
<accession>A0A409X4J2</accession>
<proteinExistence type="predicted"/>
<keyword evidence="2" id="KW-1185">Reference proteome</keyword>
<dbReference type="AlphaFoldDB" id="A0A409X4J2"/>
<dbReference type="Proteomes" id="UP000284842">
    <property type="component" value="Unassembled WGS sequence"/>
</dbReference>
<evidence type="ECO:0000313" key="2">
    <source>
        <dbReference type="Proteomes" id="UP000284842"/>
    </source>
</evidence>
<protein>
    <submittedName>
        <fullName evidence="1">Uncharacterized protein</fullName>
    </submittedName>
</protein>
<dbReference type="InParanoid" id="A0A409X4J2"/>
<gene>
    <name evidence="1" type="ORF">CVT24_012867</name>
</gene>
<reference evidence="1 2" key="1">
    <citation type="journal article" date="2018" name="Evol. Lett.">
        <title>Horizontal gene cluster transfer increased hallucinogenic mushroom diversity.</title>
        <authorList>
            <person name="Reynolds H.T."/>
            <person name="Vijayakumar V."/>
            <person name="Gluck-Thaler E."/>
            <person name="Korotkin H.B."/>
            <person name="Matheny P.B."/>
            <person name="Slot J.C."/>
        </authorList>
    </citation>
    <scope>NUCLEOTIDE SEQUENCE [LARGE SCALE GENOMIC DNA]</scope>
    <source>
        <strain evidence="1 2">2629</strain>
    </source>
</reference>
<comment type="caution">
    <text evidence="1">The sequence shown here is derived from an EMBL/GenBank/DDBJ whole genome shotgun (WGS) entry which is preliminary data.</text>
</comment>
<name>A0A409X4J2_9AGAR</name>
<dbReference type="OrthoDB" id="2099887at2759"/>
<sequence>MKSTVPHKDGLGPLIPTRRASCPTCGTGVSRCPGTLTIPSGSEGIWNHVPFFGKAEGTLDYIGHLPTYSNEDNLFQLIREDHLDEAPAEQKKDDENIEVEPNSTTQVAQGLPALQLSFQLFPTRHPLQLHCPYSVTTNYPRSFIVDPFPIAH</sequence>
<organism evidence="1 2">
    <name type="scientific">Panaeolus cyanescens</name>
    <dbReference type="NCBI Taxonomy" id="181874"/>
    <lineage>
        <taxon>Eukaryota</taxon>
        <taxon>Fungi</taxon>
        <taxon>Dikarya</taxon>
        <taxon>Basidiomycota</taxon>
        <taxon>Agaricomycotina</taxon>
        <taxon>Agaricomycetes</taxon>
        <taxon>Agaricomycetidae</taxon>
        <taxon>Agaricales</taxon>
        <taxon>Agaricineae</taxon>
        <taxon>Galeropsidaceae</taxon>
        <taxon>Panaeolus</taxon>
    </lineage>
</organism>
<dbReference type="EMBL" id="NHTK01004659">
    <property type="protein sequence ID" value="PPQ85669.1"/>
    <property type="molecule type" value="Genomic_DNA"/>
</dbReference>